<organism evidence="1 2">
    <name type="scientific">Paramecium sonneborni</name>
    <dbReference type="NCBI Taxonomy" id="65129"/>
    <lineage>
        <taxon>Eukaryota</taxon>
        <taxon>Sar</taxon>
        <taxon>Alveolata</taxon>
        <taxon>Ciliophora</taxon>
        <taxon>Intramacronucleata</taxon>
        <taxon>Oligohymenophorea</taxon>
        <taxon>Peniculida</taxon>
        <taxon>Parameciidae</taxon>
        <taxon>Paramecium</taxon>
    </lineage>
</organism>
<comment type="caution">
    <text evidence="1">The sequence shown here is derived from an EMBL/GenBank/DDBJ whole genome shotgun (WGS) entry which is preliminary data.</text>
</comment>
<accession>A0A8S1M776</accession>
<proteinExistence type="predicted"/>
<sequence length="133" mass="16078">MNDTKKDFILWLSKERNNQFTQFFSDDVLINLESQYQISKLEKISMNNYQSLIDSGSNIQFHKVMRQNVQEINQNNKIKQTNHYDCIDNIQFCLDQNERIDLRNFQQTYTQKQPKQEFIKEEIPLRKLIAILK</sequence>
<evidence type="ECO:0000313" key="2">
    <source>
        <dbReference type="Proteomes" id="UP000692954"/>
    </source>
</evidence>
<protein>
    <submittedName>
        <fullName evidence="1">Uncharacterized protein</fullName>
    </submittedName>
</protein>
<dbReference type="OrthoDB" id="300613at2759"/>
<dbReference type="AlphaFoldDB" id="A0A8S1M776"/>
<gene>
    <name evidence="1" type="ORF">PSON_ATCC_30995.1.T0310119</name>
</gene>
<dbReference type="EMBL" id="CAJJDN010000031">
    <property type="protein sequence ID" value="CAD8073753.1"/>
    <property type="molecule type" value="Genomic_DNA"/>
</dbReference>
<evidence type="ECO:0000313" key="1">
    <source>
        <dbReference type="EMBL" id="CAD8073753.1"/>
    </source>
</evidence>
<keyword evidence="2" id="KW-1185">Reference proteome</keyword>
<reference evidence="1" key="1">
    <citation type="submission" date="2021-01" db="EMBL/GenBank/DDBJ databases">
        <authorList>
            <consortium name="Genoscope - CEA"/>
            <person name="William W."/>
        </authorList>
    </citation>
    <scope>NUCLEOTIDE SEQUENCE</scope>
</reference>
<dbReference type="Proteomes" id="UP000692954">
    <property type="component" value="Unassembled WGS sequence"/>
</dbReference>
<name>A0A8S1M776_9CILI</name>